<keyword evidence="5" id="KW-0158">Chromosome</keyword>
<evidence type="ECO:0000256" key="11">
    <source>
        <dbReference type="SAM" id="MobiDB-lite"/>
    </source>
</evidence>
<keyword evidence="7" id="KW-0132">Cell division</keyword>
<evidence type="ECO:0000256" key="7">
    <source>
        <dbReference type="ARBA" id="ARBA00022618"/>
    </source>
</evidence>
<evidence type="ECO:0000313" key="12">
    <source>
        <dbReference type="EnsemblMetazoa" id="GMOY005485-PA"/>
    </source>
</evidence>
<evidence type="ECO:0000256" key="3">
    <source>
        <dbReference type="ARBA" id="ARBA00009471"/>
    </source>
</evidence>
<evidence type="ECO:0000256" key="6">
    <source>
        <dbReference type="ARBA" id="ARBA00022490"/>
    </source>
</evidence>
<dbReference type="EnsemblMetazoa" id="GMOY005485-RA">
    <property type="protein sequence ID" value="GMOY005485-PA"/>
    <property type="gene ID" value="GMOY005485"/>
</dbReference>
<feature type="region of interest" description="Disordered" evidence="11">
    <location>
        <begin position="1"/>
        <end position="51"/>
    </location>
</feature>
<comment type="subcellular location">
    <subcellularLocation>
        <location evidence="1">Chromosome</location>
    </subcellularLocation>
    <subcellularLocation>
        <location evidence="2">Cytoplasm</location>
    </subcellularLocation>
</comment>
<dbReference type="PANTHER" id="PTHR13108:SF9">
    <property type="entry name" value="CONDENSIN COMPLEX SUBUNIT 2"/>
    <property type="match status" value="1"/>
</dbReference>
<proteinExistence type="inferred from homology"/>
<protein>
    <recommendedName>
        <fullName evidence="4">Condensin complex subunit 2</fullName>
    </recommendedName>
</protein>
<evidence type="ECO:0000256" key="5">
    <source>
        <dbReference type="ARBA" id="ARBA00022454"/>
    </source>
</evidence>
<dbReference type="GO" id="GO:0005737">
    <property type="term" value="C:cytoplasm"/>
    <property type="evidence" value="ECO:0007669"/>
    <property type="project" value="UniProtKB-SubCell"/>
</dbReference>
<dbReference type="AlphaFoldDB" id="A0A1B0FNQ5"/>
<dbReference type="InterPro" id="IPR022816">
    <property type="entry name" value="Condensin_barren_su2"/>
</dbReference>
<dbReference type="GO" id="GO:0000796">
    <property type="term" value="C:condensin complex"/>
    <property type="evidence" value="ECO:0007669"/>
    <property type="project" value="InterPro"/>
</dbReference>
<dbReference type="Pfam" id="PF05786">
    <property type="entry name" value="Cnd2"/>
    <property type="match status" value="1"/>
</dbReference>
<dbReference type="GO" id="GO:0003682">
    <property type="term" value="F:chromatin binding"/>
    <property type="evidence" value="ECO:0007669"/>
    <property type="project" value="TreeGrafter"/>
</dbReference>
<dbReference type="VEuPathDB" id="VectorBase:GMOY005485"/>
<evidence type="ECO:0000256" key="8">
    <source>
        <dbReference type="ARBA" id="ARBA00022776"/>
    </source>
</evidence>
<dbReference type="GO" id="GO:0007076">
    <property type="term" value="P:mitotic chromosome condensation"/>
    <property type="evidence" value="ECO:0007669"/>
    <property type="project" value="InterPro"/>
</dbReference>
<dbReference type="STRING" id="37546.A0A1B0FNQ5"/>
<feature type="compositionally biased region" description="Basic and acidic residues" evidence="11">
    <location>
        <begin position="27"/>
        <end position="38"/>
    </location>
</feature>
<evidence type="ECO:0000313" key="13">
    <source>
        <dbReference type="Proteomes" id="UP000092444"/>
    </source>
</evidence>
<name>A0A1B0FNQ5_GLOMM</name>
<dbReference type="Proteomes" id="UP000092444">
    <property type="component" value="Unassembled WGS sequence"/>
</dbReference>
<dbReference type="EMBL" id="CCAG010017775">
    <property type="status" value="NOT_ANNOTATED_CDS"/>
    <property type="molecule type" value="Genomic_DNA"/>
</dbReference>
<keyword evidence="6" id="KW-0963">Cytoplasm</keyword>
<evidence type="ECO:0000256" key="9">
    <source>
        <dbReference type="ARBA" id="ARBA00023067"/>
    </source>
</evidence>
<reference evidence="12" key="1">
    <citation type="submission" date="2020-05" db="UniProtKB">
        <authorList>
            <consortium name="EnsemblMetazoa"/>
        </authorList>
    </citation>
    <scope>IDENTIFICATION</scope>
    <source>
        <strain evidence="12">Yale</strain>
    </source>
</reference>
<keyword evidence="8" id="KW-0498">Mitosis</keyword>
<evidence type="ECO:0000256" key="10">
    <source>
        <dbReference type="ARBA" id="ARBA00023306"/>
    </source>
</evidence>
<dbReference type="PhylomeDB" id="A0A1B0FNQ5"/>
<organism evidence="12 13">
    <name type="scientific">Glossina morsitans morsitans</name>
    <name type="common">Savannah tsetse fly</name>
    <dbReference type="NCBI Taxonomy" id="37546"/>
    <lineage>
        <taxon>Eukaryota</taxon>
        <taxon>Metazoa</taxon>
        <taxon>Ecdysozoa</taxon>
        <taxon>Arthropoda</taxon>
        <taxon>Hexapoda</taxon>
        <taxon>Insecta</taxon>
        <taxon>Pterygota</taxon>
        <taxon>Neoptera</taxon>
        <taxon>Endopterygota</taxon>
        <taxon>Diptera</taxon>
        <taxon>Brachycera</taxon>
        <taxon>Muscomorpha</taxon>
        <taxon>Hippoboscoidea</taxon>
        <taxon>Glossinidae</taxon>
        <taxon>Glossina</taxon>
    </lineage>
</organism>
<accession>A0A1B0FNQ5</accession>
<sequence length="224" mass="25173">MTSDHKNSPVTPVLDVSLYQESNISDDAEKRREFERRTPTTAEDENVESSFTESGTLQNELEFYNNNKLGLENAWSFSLIDTLSTLLFNHHKTSNSDSSTILQIPRDFEGASAQVTRVTVPFARRTKVIDVDGLKSICSALLNEQLKNSTHGEDIPRHPTLNDERYEGGMASFIAIYAQLPNDLCKDVSTSIAFNSILHLANEQGLRLIPQEDHSDFKIRKLAD</sequence>
<evidence type="ECO:0000256" key="1">
    <source>
        <dbReference type="ARBA" id="ARBA00004286"/>
    </source>
</evidence>
<keyword evidence="13" id="KW-1185">Reference proteome</keyword>
<evidence type="ECO:0000256" key="4">
    <source>
        <dbReference type="ARBA" id="ARBA00016065"/>
    </source>
</evidence>
<keyword evidence="10" id="KW-0131">Cell cycle</keyword>
<comment type="similarity">
    <text evidence="3">Belongs to the CND2 (condensin subunit 2) family.</text>
</comment>
<keyword evidence="9" id="KW-0226">DNA condensation</keyword>
<evidence type="ECO:0000256" key="2">
    <source>
        <dbReference type="ARBA" id="ARBA00004496"/>
    </source>
</evidence>
<dbReference type="GO" id="GO:0051301">
    <property type="term" value="P:cell division"/>
    <property type="evidence" value="ECO:0007669"/>
    <property type="project" value="UniProtKB-KW"/>
</dbReference>
<dbReference type="PANTHER" id="PTHR13108">
    <property type="entry name" value="CONDENSIN COMPLEX SUBUNIT 2"/>
    <property type="match status" value="1"/>
</dbReference>